<evidence type="ECO:0000313" key="3">
    <source>
        <dbReference type="Proteomes" id="UP001500979"/>
    </source>
</evidence>
<evidence type="ECO:0000256" key="1">
    <source>
        <dbReference type="SAM" id="SignalP"/>
    </source>
</evidence>
<dbReference type="Proteomes" id="UP001500979">
    <property type="component" value="Unassembled WGS sequence"/>
</dbReference>
<organism evidence="2 3">
    <name type="scientific">Saccharopolyspora taberi</name>
    <dbReference type="NCBI Taxonomy" id="60895"/>
    <lineage>
        <taxon>Bacteria</taxon>
        <taxon>Bacillati</taxon>
        <taxon>Actinomycetota</taxon>
        <taxon>Actinomycetes</taxon>
        <taxon>Pseudonocardiales</taxon>
        <taxon>Pseudonocardiaceae</taxon>
        <taxon>Saccharopolyspora</taxon>
    </lineage>
</organism>
<reference evidence="2 3" key="1">
    <citation type="journal article" date="2019" name="Int. J. Syst. Evol. Microbiol.">
        <title>The Global Catalogue of Microorganisms (GCM) 10K type strain sequencing project: providing services to taxonomists for standard genome sequencing and annotation.</title>
        <authorList>
            <consortium name="The Broad Institute Genomics Platform"/>
            <consortium name="The Broad Institute Genome Sequencing Center for Infectious Disease"/>
            <person name="Wu L."/>
            <person name="Ma J."/>
        </authorList>
    </citation>
    <scope>NUCLEOTIDE SEQUENCE [LARGE SCALE GENOMIC DNA]</scope>
    <source>
        <strain evidence="2 3">JCM 9383</strain>
    </source>
</reference>
<dbReference type="EMBL" id="BAAAUX010000029">
    <property type="protein sequence ID" value="GAA2815119.1"/>
    <property type="molecule type" value="Genomic_DNA"/>
</dbReference>
<dbReference type="RefSeq" id="WP_344685160.1">
    <property type="nucleotide sequence ID" value="NZ_BAAAUX010000029.1"/>
</dbReference>
<protein>
    <submittedName>
        <fullName evidence="2">Uncharacterized protein</fullName>
    </submittedName>
</protein>
<feature type="chain" id="PRO_5045825397" evidence="1">
    <location>
        <begin position="19"/>
        <end position="123"/>
    </location>
</feature>
<sequence>MRKSVLAALLCGFAFATAAPALATAPADQPPLTVDKSVVRAGEQLELDLEHGEEVFGWISSPAFVRTGEHPVGADEGVARLVADRDGHAHATATIAEVPAGTYPVHTRVGGGAGPQLEITVVE</sequence>
<feature type="signal peptide" evidence="1">
    <location>
        <begin position="1"/>
        <end position="18"/>
    </location>
</feature>
<keyword evidence="3" id="KW-1185">Reference proteome</keyword>
<keyword evidence="1" id="KW-0732">Signal</keyword>
<proteinExistence type="predicted"/>
<comment type="caution">
    <text evidence="2">The sequence shown here is derived from an EMBL/GenBank/DDBJ whole genome shotgun (WGS) entry which is preliminary data.</text>
</comment>
<name>A0ABN3VKT2_9PSEU</name>
<accession>A0ABN3VKT2</accession>
<evidence type="ECO:0000313" key="2">
    <source>
        <dbReference type="EMBL" id="GAA2815119.1"/>
    </source>
</evidence>
<gene>
    <name evidence="2" type="ORF">GCM10010470_58190</name>
</gene>